<dbReference type="GO" id="GO:0007015">
    <property type="term" value="P:actin filament organization"/>
    <property type="evidence" value="ECO:0007669"/>
    <property type="project" value="TreeGrafter"/>
</dbReference>
<proteinExistence type="inferred from homology"/>
<keyword evidence="4" id="KW-0518">Myosin</keyword>
<evidence type="ECO:0000256" key="5">
    <source>
        <dbReference type="SAM" id="Phobius"/>
    </source>
</evidence>
<evidence type="ECO:0000313" key="8">
    <source>
        <dbReference type="Proteomes" id="UP000784294"/>
    </source>
</evidence>
<dbReference type="GO" id="GO:0016020">
    <property type="term" value="C:membrane"/>
    <property type="evidence" value="ECO:0007669"/>
    <property type="project" value="TreeGrafter"/>
</dbReference>
<dbReference type="Gene3D" id="1.20.120.720">
    <property type="entry name" value="Myosin VI head, motor domain, U50 subdomain"/>
    <property type="match status" value="1"/>
</dbReference>
<feature type="transmembrane region" description="Helical" evidence="5">
    <location>
        <begin position="80"/>
        <end position="106"/>
    </location>
</feature>
<feature type="domain" description="Myosin motor" evidence="6">
    <location>
        <begin position="1"/>
        <end position="305"/>
    </location>
</feature>
<dbReference type="GO" id="GO:0016459">
    <property type="term" value="C:myosin complex"/>
    <property type="evidence" value="ECO:0007669"/>
    <property type="project" value="UniProtKB-KW"/>
</dbReference>
<keyword evidence="8" id="KW-1185">Reference proteome</keyword>
<keyword evidence="3 4" id="KW-0009">Actin-binding</keyword>
<protein>
    <recommendedName>
        <fullName evidence="6">Myosin motor domain-containing protein</fullName>
    </recommendedName>
</protein>
<dbReference type="GO" id="GO:0051015">
    <property type="term" value="F:actin filament binding"/>
    <property type="evidence" value="ECO:0007669"/>
    <property type="project" value="TreeGrafter"/>
</dbReference>
<dbReference type="PANTHER" id="PTHR13140">
    <property type="entry name" value="MYOSIN"/>
    <property type="match status" value="1"/>
</dbReference>
<dbReference type="InterPro" id="IPR027417">
    <property type="entry name" value="P-loop_NTPase"/>
</dbReference>
<keyword evidence="4" id="KW-0505">Motor protein</keyword>
<evidence type="ECO:0000256" key="1">
    <source>
        <dbReference type="ARBA" id="ARBA00022741"/>
    </source>
</evidence>
<evidence type="ECO:0000256" key="3">
    <source>
        <dbReference type="ARBA" id="ARBA00023203"/>
    </source>
</evidence>
<evidence type="ECO:0000259" key="6">
    <source>
        <dbReference type="PROSITE" id="PS51456"/>
    </source>
</evidence>
<keyword evidence="2" id="KW-0067">ATP-binding</keyword>
<keyword evidence="5" id="KW-1133">Transmembrane helix</keyword>
<keyword evidence="5" id="KW-0472">Membrane</keyword>
<dbReference type="GO" id="GO:0000146">
    <property type="term" value="F:microfilament motor activity"/>
    <property type="evidence" value="ECO:0007669"/>
    <property type="project" value="TreeGrafter"/>
</dbReference>
<evidence type="ECO:0000256" key="4">
    <source>
        <dbReference type="PROSITE-ProRule" id="PRU00782"/>
    </source>
</evidence>
<dbReference type="OrthoDB" id="312459at2759"/>
<name>A0A3S5CEK9_9PLAT</name>
<dbReference type="AlphaFoldDB" id="A0A3S5CEK9"/>
<dbReference type="Pfam" id="PF00063">
    <property type="entry name" value="Myosin_head"/>
    <property type="match status" value="1"/>
</dbReference>
<comment type="caution">
    <text evidence="4">Lacks conserved residue(s) required for the propagation of feature annotation.</text>
</comment>
<dbReference type="Proteomes" id="UP000784294">
    <property type="component" value="Unassembled WGS sequence"/>
</dbReference>
<dbReference type="GO" id="GO:0005737">
    <property type="term" value="C:cytoplasm"/>
    <property type="evidence" value="ECO:0007669"/>
    <property type="project" value="TreeGrafter"/>
</dbReference>
<gene>
    <name evidence="7" type="ORF">PXEA_LOCUS8301</name>
</gene>
<organism evidence="7 8">
    <name type="scientific">Protopolystoma xenopodis</name>
    <dbReference type="NCBI Taxonomy" id="117903"/>
    <lineage>
        <taxon>Eukaryota</taxon>
        <taxon>Metazoa</taxon>
        <taxon>Spiralia</taxon>
        <taxon>Lophotrochozoa</taxon>
        <taxon>Platyhelminthes</taxon>
        <taxon>Monogenea</taxon>
        <taxon>Polyopisthocotylea</taxon>
        <taxon>Polystomatidea</taxon>
        <taxon>Polystomatidae</taxon>
        <taxon>Protopolystoma</taxon>
    </lineage>
</organism>
<dbReference type="EMBL" id="CAAALY010022584">
    <property type="protein sequence ID" value="VEL14861.1"/>
    <property type="molecule type" value="Genomic_DNA"/>
</dbReference>
<keyword evidence="5" id="KW-0812">Transmembrane</keyword>
<accession>A0A3S5CEK9</accession>
<evidence type="ECO:0000256" key="2">
    <source>
        <dbReference type="ARBA" id="ARBA00022840"/>
    </source>
</evidence>
<evidence type="ECO:0000313" key="7">
    <source>
        <dbReference type="EMBL" id="VEL14861.1"/>
    </source>
</evidence>
<dbReference type="GO" id="GO:0005524">
    <property type="term" value="F:ATP binding"/>
    <property type="evidence" value="ECO:0007669"/>
    <property type="project" value="UniProtKB-KW"/>
</dbReference>
<dbReference type="PROSITE" id="PS51456">
    <property type="entry name" value="MYOSIN_MOTOR"/>
    <property type="match status" value="1"/>
</dbReference>
<sequence>MHRTESIPKILVDSASYTLVITMALLTDDLILQNDGIIIAENTQVDRSPQIAFNGIVNPLPHLIAQYATCPIPYFATPSFLLSLFLFLSLLHYLHLLFLLLLLYPWPNDASFSFFQDAAFVSNPEPLRFACTELGLRPESLEKLLLNKCIFCRELMRHSNTLLPVLPLSCAFSTIQTVGKELTWSSVQASVASMNRDSLAKYLYSEYFDHLIDEVNVILEPPNRRSLGSQQIRTIGLLDIYGFEVTYIPSFIGLDLPPPLPPSCPINGRVCRIPKSQNGAGVPQRHQQIRVLFASLFSSLPEDLV</sequence>
<dbReference type="InterPro" id="IPR001609">
    <property type="entry name" value="Myosin_head_motor_dom-like"/>
</dbReference>
<dbReference type="SUPFAM" id="SSF52540">
    <property type="entry name" value="P-loop containing nucleoside triphosphate hydrolases"/>
    <property type="match status" value="1"/>
</dbReference>
<comment type="similarity">
    <text evidence="4">Belongs to the TRAFAC class myosin-kinesin ATPase superfamily. Myosin family.</text>
</comment>
<reference evidence="7" key="1">
    <citation type="submission" date="2018-11" db="EMBL/GenBank/DDBJ databases">
        <authorList>
            <consortium name="Pathogen Informatics"/>
        </authorList>
    </citation>
    <scope>NUCLEOTIDE SEQUENCE</scope>
</reference>
<comment type="caution">
    <text evidence="7">The sequence shown here is derived from an EMBL/GenBank/DDBJ whole genome shotgun (WGS) entry which is preliminary data.</text>
</comment>
<keyword evidence="1" id="KW-0547">Nucleotide-binding</keyword>